<name>A0A897NUG7_9EURY</name>
<keyword evidence="2" id="KW-1185">Reference proteome</keyword>
<accession>A0A897NUG7</accession>
<dbReference type="AlphaFoldDB" id="A0A897NUG7"/>
<protein>
    <submittedName>
        <fullName evidence="1">Uncharacterized protein</fullName>
    </submittedName>
</protein>
<gene>
    <name evidence="1" type="ORF">HSEST_0815</name>
</gene>
<dbReference type="GeneID" id="68857453"/>
<proteinExistence type="predicted"/>
<dbReference type="RefSeq" id="WP_229122295.1">
    <property type="nucleotide sequence ID" value="NZ_CP064791.1"/>
</dbReference>
<reference evidence="1 2" key="1">
    <citation type="submission" date="2020-11" db="EMBL/GenBank/DDBJ databases">
        <title>Carbohydrate-dependent, anaerobic sulfur respiration: A novel catabolism in halophilic archaea.</title>
        <authorList>
            <person name="Sorokin D.Y."/>
            <person name="Messina E."/>
            <person name="Smedile F."/>
            <person name="La Cono V."/>
            <person name="Hallsworth J.E."/>
            <person name="Yakimov M.M."/>
        </authorList>
    </citation>
    <scope>NUCLEOTIDE SEQUENCE [LARGE SCALE GENOMIC DNA]</scope>
    <source>
        <strain evidence="1 2">HSR-Est</strain>
    </source>
</reference>
<sequence length="413" mass="47180">MGRSPRYLRSINGSEVAQNDLVAGLLDESLRYGPELLNAVHGSEIGDDRVFSDDTQLLTAQGKIDSQSERELDWVFRDDGNLLVGYESKKGATLGSNQLYNEGMELSRVATDEPVVLVVVTDHSREPDVIADAKRRLGEDDLSVDIRWISWNQFLERLEELDRDKLQPQHEPLVDQLERALSDEGYGQQFSELVEFDDELVDRFINQQDQLVGLIQDLDRLAPEIGLERYSSGRMEIYHWGGSKSLHSLTNSRNPLAPENMMVPFVPKGFDDHPEGRGTSSGYPGVHLNLLGSAVEVGFHFRPNENEQHRQKLLESSEQFVSLVREHNLSLFSFWESWGISNEHHSPEEIEATLTEEGLSADDGYQRLLFGWRVEYQGDGSAFLKEILDYLSIAFRLSWRENRELFYPDYSEE</sequence>
<organism evidence="1 2">
    <name type="scientific">Halapricum desulfuricans</name>
    <dbReference type="NCBI Taxonomy" id="2841257"/>
    <lineage>
        <taxon>Archaea</taxon>
        <taxon>Methanobacteriati</taxon>
        <taxon>Methanobacteriota</taxon>
        <taxon>Stenosarchaea group</taxon>
        <taxon>Halobacteria</taxon>
        <taxon>Halobacteriales</taxon>
        <taxon>Haloarculaceae</taxon>
        <taxon>Halapricum</taxon>
    </lineage>
</organism>
<dbReference type="Proteomes" id="UP000663292">
    <property type="component" value="Chromosome"/>
</dbReference>
<dbReference type="EMBL" id="CP064791">
    <property type="protein sequence ID" value="QSG14359.1"/>
    <property type="molecule type" value="Genomic_DNA"/>
</dbReference>
<evidence type="ECO:0000313" key="1">
    <source>
        <dbReference type="EMBL" id="QSG14359.1"/>
    </source>
</evidence>
<evidence type="ECO:0000313" key="2">
    <source>
        <dbReference type="Proteomes" id="UP000663292"/>
    </source>
</evidence>